<protein>
    <submittedName>
        <fullName evidence="3">Gfo/Idh/MocA family oxidoreductase</fullName>
    </submittedName>
</protein>
<dbReference type="InterPro" id="IPR055170">
    <property type="entry name" value="GFO_IDH_MocA-like_dom"/>
</dbReference>
<gene>
    <name evidence="3" type="ORF">D6Z83_19070</name>
    <name evidence="4" type="ORF">EBE87_14260</name>
</gene>
<comment type="caution">
    <text evidence="3">The sequence shown here is derived from an EMBL/GenBank/DDBJ whole genome shotgun (WGS) entry which is preliminary data.</text>
</comment>
<dbReference type="EMBL" id="RAQU01000142">
    <property type="protein sequence ID" value="RKK02576.1"/>
    <property type="molecule type" value="Genomic_DNA"/>
</dbReference>
<dbReference type="Pfam" id="PF22725">
    <property type="entry name" value="GFO_IDH_MocA_C3"/>
    <property type="match status" value="1"/>
</dbReference>
<accession>A0A3A9JG08</accession>
<dbReference type="InterPro" id="IPR036291">
    <property type="entry name" value="NAD(P)-bd_dom_sf"/>
</dbReference>
<dbReference type="SUPFAM" id="SSF51735">
    <property type="entry name" value="NAD(P)-binding Rossmann-fold domains"/>
    <property type="match status" value="1"/>
</dbReference>
<keyword evidence="5" id="KW-1185">Reference proteome</keyword>
<dbReference type="PANTHER" id="PTHR43708:SF3">
    <property type="entry name" value="OXIDOREDUCTASE"/>
    <property type="match status" value="1"/>
</dbReference>
<dbReference type="Gene3D" id="3.30.360.10">
    <property type="entry name" value="Dihydrodipicolinate Reductase, domain 2"/>
    <property type="match status" value="1"/>
</dbReference>
<dbReference type="GO" id="GO:0000166">
    <property type="term" value="F:nucleotide binding"/>
    <property type="evidence" value="ECO:0007669"/>
    <property type="project" value="InterPro"/>
</dbReference>
<evidence type="ECO:0000259" key="1">
    <source>
        <dbReference type="Pfam" id="PF01408"/>
    </source>
</evidence>
<evidence type="ECO:0000313" key="5">
    <source>
        <dbReference type="Proteomes" id="UP000274097"/>
    </source>
</evidence>
<evidence type="ECO:0000313" key="3">
    <source>
        <dbReference type="EMBL" id="RKK02576.1"/>
    </source>
</evidence>
<dbReference type="AlphaFoldDB" id="A0A3A9JG08"/>
<dbReference type="OrthoDB" id="9815825at2"/>
<feature type="domain" description="Gfo/Idh/MocA-like oxidoreductase N-terminal" evidence="1">
    <location>
        <begin position="37"/>
        <end position="163"/>
    </location>
</feature>
<dbReference type="PANTHER" id="PTHR43708">
    <property type="entry name" value="CONSERVED EXPRESSED OXIDOREDUCTASE (EUROFUNG)"/>
    <property type="match status" value="1"/>
</dbReference>
<feature type="domain" description="GFO/IDH/MocA-like oxidoreductase" evidence="2">
    <location>
        <begin position="174"/>
        <end position="306"/>
    </location>
</feature>
<proteinExistence type="predicted"/>
<dbReference type="Pfam" id="PF01408">
    <property type="entry name" value="GFO_IDH_MocA"/>
    <property type="match status" value="1"/>
</dbReference>
<organism evidence="3 6">
    <name type="scientific">Teichococcus wenyumeiae</name>
    <dbReference type="NCBI Taxonomy" id="2478470"/>
    <lineage>
        <taxon>Bacteria</taxon>
        <taxon>Pseudomonadati</taxon>
        <taxon>Pseudomonadota</taxon>
        <taxon>Alphaproteobacteria</taxon>
        <taxon>Acetobacterales</taxon>
        <taxon>Roseomonadaceae</taxon>
        <taxon>Roseomonas</taxon>
    </lineage>
</organism>
<dbReference type="Proteomes" id="UP000278036">
    <property type="component" value="Unassembled WGS sequence"/>
</dbReference>
<sequence>MTSPPAVSIRLPTASCWGSPEMTIEAATGGAARRRLRLGMVGGGQGAFIGAVHRIAARLDDRYELVAGALSSDAERARASAAELHIAPDRAYGSFAEMAEREAAREDGIDVVAVVTPNHMHAAPVRAFAERGIHVICDKPLTHRLEDALELVEVVRRAGIVFGLTHNYTGHPMVRQAREMVAAGELGTLRVVQVEYPQDWLTTRLEESGQKQAAWRTDPARSGAAGSVGDIGTHAFNLAEFVTGLRCESLAAELTAFVPGRPLDDNAQMLLRFGGGARGMLWSSQVAPGNENALRLRVYGEKGGLEWAQEQPNLLLHTPFGEPPRIISRAGAGASLAAAHASRIPAGHPEGYLEAFAQIYRDLAEQITARMESRQPDPACLLVPGLEAGLRGMRFIAAAVESGRNNAAWTEIGH</sequence>
<name>A0A3A9JG08_9PROT</name>
<evidence type="ECO:0000313" key="4">
    <source>
        <dbReference type="EMBL" id="RMI20629.1"/>
    </source>
</evidence>
<dbReference type="Proteomes" id="UP000274097">
    <property type="component" value="Unassembled WGS sequence"/>
</dbReference>
<evidence type="ECO:0000259" key="2">
    <source>
        <dbReference type="Pfam" id="PF22725"/>
    </source>
</evidence>
<dbReference type="SUPFAM" id="SSF55347">
    <property type="entry name" value="Glyceraldehyde-3-phosphate dehydrogenase-like, C-terminal domain"/>
    <property type="match status" value="1"/>
</dbReference>
<dbReference type="EMBL" id="RFLX01000010">
    <property type="protein sequence ID" value="RMI20629.1"/>
    <property type="molecule type" value="Genomic_DNA"/>
</dbReference>
<dbReference type="InterPro" id="IPR051317">
    <property type="entry name" value="Gfo/Idh/MocA_oxidoreduct"/>
</dbReference>
<evidence type="ECO:0000313" key="6">
    <source>
        <dbReference type="Proteomes" id="UP000278036"/>
    </source>
</evidence>
<dbReference type="InParanoid" id="A0A3A9JG08"/>
<dbReference type="Gene3D" id="3.40.50.720">
    <property type="entry name" value="NAD(P)-binding Rossmann-like Domain"/>
    <property type="match status" value="1"/>
</dbReference>
<dbReference type="InterPro" id="IPR000683">
    <property type="entry name" value="Gfo/Idh/MocA-like_OxRdtase_N"/>
</dbReference>
<reference evidence="3 6" key="1">
    <citation type="submission" date="2018-09" db="EMBL/GenBank/DDBJ databases">
        <title>Roseomonas sp. nov., isolated from feces of Tibetan antelopes in the Qinghai-Tibet plateau, China.</title>
        <authorList>
            <person name="Tian Z."/>
        </authorList>
    </citation>
    <scope>NUCLEOTIDE SEQUENCE [LARGE SCALE GENOMIC DNA]</scope>
    <source>
        <strain evidence="4 5">Z23</strain>
        <strain evidence="3 6">Z24</strain>
    </source>
</reference>